<organism evidence="5">
    <name type="scientific">Streptomyces echinatus</name>
    <dbReference type="NCBI Taxonomy" id="67293"/>
    <lineage>
        <taxon>Bacteria</taxon>
        <taxon>Bacillati</taxon>
        <taxon>Actinomycetota</taxon>
        <taxon>Actinomycetes</taxon>
        <taxon>Kitasatosporales</taxon>
        <taxon>Streptomycetaceae</taxon>
        <taxon>Streptomyces</taxon>
    </lineage>
</organism>
<name>A1C185_9ACTN</name>
<keyword evidence="5" id="KW-0547">Nucleotide-binding</keyword>
<dbReference type="Gene3D" id="3.40.50.10810">
    <property type="entry name" value="Tandem AAA-ATPase domain"/>
    <property type="match status" value="1"/>
</dbReference>
<dbReference type="Pfam" id="PF00271">
    <property type="entry name" value="Helicase_C"/>
    <property type="match status" value="1"/>
</dbReference>
<feature type="domain" description="Helicase C-terminal" evidence="4">
    <location>
        <begin position="833"/>
        <end position="990"/>
    </location>
</feature>
<evidence type="ECO:0000256" key="1">
    <source>
        <dbReference type="ARBA" id="ARBA00022801"/>
    </source>
</evidence>
<keyword evidence="1" id="KW-0378">Hydrolase</keyword>
<accession>A1C185</accession>
<dbReference type="SMART" id="SM00490">
    <property type="entry name" value="HELICc"/>
    <property type="match status" value="1"/>
</dbReference>
<feature type="domain" description="Helicase ATP-binding" evidence="3">
    <location>
        <begin position="551"/>
        <end position="707"/>
    </location>
</feature>
<dbReference type="SMART" id="SM00487">
    <property type="entry name" value="DEXDc"/>
    <property type="match status" value="1"/>
</dbReference>
<dbReference type="Pfam" id="PF12419">
    <property type="entry name" value="DUF3670"/>
    <property type="match status" value="1"/>
</dbReference>
<dbReference type="GO" id="GO:0004386">
    <property type="term" value="F:helicase activity"/>
    <property type="evidence" value="ECO:0007669"/>
    <property type="project" value="UniProtKB-KW"/>
</dbReference>
<evidence type="ECO:0000256" key="2">
    <source>
        <dbReference type="SAM" id="MobiDB-lite"/>
    </source>
</evidence>
<dbReference type="InterPro" id="IPR049730">
    <property type="entry name" value="SNF2/RAD54-like_C"/>
</dbReference>
<keyword evidence="5" id="KW-0067">ATP-binding</keyword>
<evidence type="ECO:0000259" key="4">
    <source>
        <dbReference type="PROSITE" id="PS51194"/>
    </source>
</evidence>
<dbReference type="Pfam" id="PF00176">
    <property type="entry name" value="SNF2-rel_dom"/>
    <property type="match status" value="1"/>
</dbReference>
<dbReference type="PANTHER" id="PTHR10799">
    <property type="entry name" value="SNF2/RAD54 HELICASE FAMILY"/>
    <property type="match status" value="1"/>
</dbReference>
<dbReference type="CDD" id="cd18012">
    <property type="entry name" value="DEXQc_arch_SWI2_SNF2"/>
    <property type="match status" value="1"/>
</dbReference>
<dbReference type="GO" id="GO:0016787">
    <property type="term" value="F:hydrolase activity"/>
    <property type="evidence" value="ECO:0007669"/>
    <property type="project" value="UniProtKB-KW"/>
</dbReference>
<dbReference type="GO" id="GO:0005524">
    <property type="term" value="F:ATP binding"/>
    <property type="evidence" value="ECO:0007669"/>
    <property type="project" value="InterPro"/>
</dbReference>
<dbReference type="AlphaFoldDB" id="A1C185"/>
<feature type="compositionally biased region" description="Low complexity" evidence="2">
    <location>
        <begin position="198"/>
        <end position="208"/>
    </location>
</feature>
<dbReference type="EMBL" id="DQ915964">
    <property type="protein sequence ID" value="ABL09965.1"/>
    <property type="molecule type" value="Genomic_DNA"/>
</dbReference>
<dbReference type="InterPro" id="IPR014001">
    <property type="entry name" value="Helicase_ATP-bd"/>
</dbReference>
<dbReference type="Gene3D" id="3.40.50.300">
    <property type="entry name" value="P-loop containing nucleotide triphosphate hydrolases"/>
    <property type="match status" value="1"/>
</dbReference>
<feature type="region of interest" description="Disordered" evidence="2">
    <location>
        <begin position="1"/>
        <end position="30"/>
    </location>
</feature>
<dbReference type="InterPro" id="IPR001650">
    <property type="entry name" value="Helicase_C-like"/>
</dbReference>
<feature type="compositionally biased region" description="Basic and acidic residues" evidence="2">
    <location>
        <begin position="209"/>
        <end position="218"/>
    </location>
</feature>
<dbReference type="InterPro" id="IPR027417">
    <property type="entry name" value="P-loop_NTPase"/>
</dbReference>
<reference evidence="5" key="1">
    <citation type="submission" date="2006-08" db="EMBL/GenBank/DDBJ databases">
        <title>Cloning and heterologous expression of the aranciamycin biosynthetic gene cluster revealed a new flexible glycosyltransferase.</title>
        <authorList>
            <person name="Luzhetskyy A."/>
            <person name="Mayer A."/>
            <person name="Hoffman J."/>
            <person name="Wohlert S."/>
            <person name="Vente A."/>
            <person name="Bechthold A."/>
        </authorList>
    </citation>
    <scope>NUCLEOTIDE SEQUENCE</scope>
</reference>
<dbReference type="PROSITE" id="PS51192">
    <property type="entry name" value="HELICASE_ATP_BIND_1"/>
    <property type="match status" value="1"/>
</dbReference>
<dbReference type="CDD" id="cd18793">
    <property type="entry name" value="SF2_C_SNF"/>
    <property type="match status" value="1"/>
</dbReference>
<dbReference type="InterPro" id="IPR022138">
    <property type="entry name" value="DUF3670"/>
</dbReference>
<dbReference type="InterPro" id="IPR000330">
    <property type="entry name" value="SNF2_N"/>
</dbReference>
<feature type="region of interest" description="Disordered" evidence="2">
    <location>
        <begin position="198"/>
        <end position="234"/>
    </location>
</feature>
<evidence type="ECO:0000313" key="5">
    <source>
        <dbReference type="EMBL" id="ABL09965.1"/>
    </source>
</evidence>
<sequence>MPGRGRMAFWGTPDPATDAKGAGLSDGTSEVASLPTVVPGGGRLVRAEMPALLVPLGEVLRALAGLPPAAVDADDGGGGAPGSQGNVRLDRSVYAWSVAARWALEHVVAGHAVPLLRAGPDGRHLAHWHVDPVGDPRLDALAEALPAAAHALRVDTGVTLDAAITVDAEPAGARLWSAQALLEAFCDAVADLCVRASASAPDPAAEPAEPARRLRGRTEGSGASRPPGTADASPATWSRAWLGALAGERAEVVHERLPAVDDVERWAAAASGERVPARLCLRLGLPAGPDSPWPLDFHLQAADEPGLLLPAQRVWRSHASAIPLGSRLLDNPQETLTASLGVAARWFRPLAACLGEARPVQVRLTPFDAAALFGDAGNDLRNAGIGVVVPRELEDGARVLGPRLRVGSRRGGRRTDVTDTAGARHRTVTYRWEAVVGDEVLTSEEVTELAARGEPFALWRDVWVRVDTERVAELASLVGRTGRLSAAEALSVALCGRHRTEEFGDVPALAEGSVADLVSRLRSALADEEPRLAGVRAELRDYQRRGIAWLQSLTELGFGALLADDMGLGKTLQTIALLAGRPRQRPQLVVCPTSVVSNWHREAARFAPDLTVRLHHGPRRATRPEEFAPGTVHVTSYALLRLDADLLTSVDWDLVVLDEAQQIKNHTAQTARAAFRLTSHARVALTGTPVENRLSELWSIMHFANPGLLGSHRRFKEQVAVPVERDGDQESADRLRTVTAPFMLRRMKSAVVDELPAKLESTVSCDLTAEQTRLYRAALDEAFDTDDGLGSGIQRQGNVLRLLTRLKQICNHPAQFLGEEDTDAGRLAGRSGKLERATEMLGEVVASGERALVFTQYRVMGDLLARHLSGELGLARVPFLHGGTPTEHRDRMVRAFQEDDDAPPLLLISLKAGGFGLNLTRASHVMHYDRWWNPAVEDQATDRAHRIGQTKTVLVHKLVTADTFEERIDALLQSKRSLADAVVGAGETWLTELDDDALHALVRLADSGDTA</sequence>
<keyword evidence="5" id="KW-0347">Helicase</keyword>
<evidence type="ECO:0000259" key="3">
    <source>
        <dbReference type="PROSITE" id="PS51192"/>
    </source>
</evidence>
<dbReference type="SUPFAM" id="SSF52540">
    <property type="entry name" value="P-loop containing nucleoside triphosphate hydrolases"/>
    <property type="match status" value="2"/>
</dbReference>
<dbReference type="InterPro" id="IPR038718">
    <property type="entry name" value="SNF2-like_sf"/>
</dbReference>
<dbReference type="PROSITE" id="PS51194">
    <property type="entry name" value="HELICASE_CTER"/>
    <property type="match status" value="1"/>
</dbReference>
<protein>
    <submittedName>
        <fullName evidence="5">Helicase</fullName>
    </submittedName>
</protein>
<dbReference type="FunFam" id="3.40.50.300:FF:000533">
    <property type="entry name" value="Helicase, Snf2 family"/>
    <property type="match status" value="1"/>
</dbReference>
<proteinExistence type="predicted"/>